<protein>
    <submittedName>
        <fullName evidence="2">Uncharacterized protein</fullName>
    </submittedName>
</protein>
<proteinExistence type="predicted"/>
<reference evidence="2 3" key="1">
    <citation type="submission" date="2023-01" db="EMBL/GenBank/DDBJ databases">
        <title>Analysis of 21 Apiospora genomes using comparative genomics revels a genus with tremendous synthesis potential of carbohydrate active enzymes and secondary metabolites.</title>
        <authorList>
            <person name="Sorensen T."/>
        </authorList>
    </citation>
    <scope>NUCLEOTIDE SEQUENCE [LARGE SCALE GENOMIC DNA]</scope>
    <source>
        <strain evidence="2 3">CBS 83171</strain>
    </source>
</reference>
<feature type="compositionally biased region" description="Low complexity" evidence="1">
    <location>
        <begin position="1"/>
        <end position="25"/>
    </location>
</feature>
<accession>A0ABR1WH67</accession>
<dbReference type="Proteomes" id="UP001446871">
    <property type="component" value="Unassembled WGS sequence"/>
</dbReference>
<keyword evidence="3" id="KW-1185">Reference proteome</keyword>
<name>A0ABR1WH67_9PEZI</name>
<evidence type="ECO:0000313" key="2">
    <source>
        <dbReference type="EMBL" id="KAK8082856.1"/>
    </source>
</evidence>
<feature type="region of interest" description="Disordered" evidence="1">
    <location>
        <begin position="1"/>
        <end position="54"/>
    </location>
</feature>
<comment type="caution">
    <text evidence="2">The sequence shown here is derived from an EMBL/GenBank/DDBJ whole genome shotgun (WGS) entry which is preliminary data.</text>
</comment>
<organism evidence="2 3">
    <name type="scientific">Apiospora saccharicola</name>
    <dbReference type="NCBI Taxonomy" id="335842"/>
    <lineage>
        <taxon>Eukaryota</taxon>
        <taxon>Fungi</taxon>
        <taxon>Dikarya</taxon>
        <taxon>Ascomycota</taxon>
        <taxon>Pezizomycotina</taxon>
        <taxon>Sordariomycetes</taxon>
        <taxon>Xylariomycetidae</taxon>
        <taxon>Amphisphaeriales</taxon>
        <taxon>Apiosporaceae</taxon>
        <taxon>Apiospora</taxon>
    </lineage>
</organism>
<evidence type="ECO:0000256" key="1">
    <source>
        <dbReference type="SAM" id="MobiDB-lite"/>
    </source>
</evidence>
<sequence>MHPASAASMATTKTTTLTITSSTAIPSPPPRGALRRAPSPSSLGSDAASSPKKSATFCADLARDLQTGEIVPPQTGDGTGAEYRAWFRARRQVEQRRKSVREQAERDFDHAMQRLIFVVAR</sequence>
<evidence type="ECO:0000313" key="3">
    <source>
        <dbReference type="Proteomes" id="UP001446871"/>
    </source>
</evidence>
<feature type="compositionally biased region" description="Low complexity" evidence="1">
    <location>
        <begin position="37"/>
        <end position="51"/>
    </location>
</feature>
<dbReference type="EMBL" id="JAQQWM010000001">
    <property type="protein sequence ID" value="KAK8082856.1"/>
    <property type="molecule type" value="Genomic_DNA"/>
</dbReference>
<gene>
    <name evidence="2" type="ORF">PG996_001637</name>
</gene>